<feature type="non-terminal residue" evidence="3">
    <location>
        <position position="1"/>
    </location>
</feature>
<keyword evidence="2" id="KW-0472">Membrane</keyword>
<evidence type="ECO:0000256" key="1">
    <source>
        <dbReference type="SAM" id="MobiDB-lite"/>
    </source>
</evidence>
<dbReference type="AlphaFoldDB" id="A0AAD9MUF3"/>
<evidence type="ECO:0000313" key="3">
    <source>
        <dbReference type="EMBL" id="KAK2143409.1"/>
    </source>
</evidence>
<keyword evidence="2" id="KW-1133">Transmembrane helix</keyword>
<feature type="compositionally biased region" description="Polar residues" evidence="1">
    <location>
        <begin position="45"/>
        <end position="54"/>
    </location>
</feature>
<evidence type="ECO:0000256" key="2">
    <source>
        <dbReference type="SAM" id="Phobius"/>
    </source>
</evidence>
<accession>A0AAD9MUF3</accession>
<gene>
    <name evidence="3" type="ORF">LSH36_844g00079</name>
</gene>
<organism evidence="3 4">
    <name type="scientific">Paralvinella palmiformis</name>
    <dbReference type="NCBI Taxonomy" id="53620"/>
    <lineage>
        <taxon>Eukaryota</taxon>
        <taxon>Metazoa</taxon>
        <taxon>Spiralia</taxon>
        <taxon>Lophotrochozoa</taxon>
        <taxon>Annelida</taxon>
        <taxon>Polychaeta</taxon>
        <taxon>Sedentaria</taxon>
        <taxon>Canalipalpata</taxon>
        <taxon>Terebellida</taxon>
        <taxon>Terebelliformia</taxon>
        <taxon>Alvinellidae</taxon>
        <taxon>Paralvinella</taxon>
    </lineage>
</organism>
<dbReference type="EMBL" id="JAODUP010000844">
    <property type="protein sequence ID" value="KAK2143409.1"/>
    <property type="molecule type" value="Genomic_DNA"/>
</dbReference>
<evidence type="ECO:0000313" key="4">
    <source>
        <dbReference type="Proteomes" id="UP001208570"/>
    </source>
</evidence>
<feature type="transmembrane region" description="Helical" evidence="2">
    <location>
        <begin position="6"/>
        <end position="27"/>
    </location>
</feature>
<comment type="caution">
    <text evidence="3">The sequence shown here is derived from an EMBL/GenBank/DDBJ whole genome shotgun (WGS) entry which is preliminary data.</text>
</comment>
<sequence length="137" mass="15606">IFSVIIILIIITVISVTGVIILVVYCIHLRRRIQSLTYEVKRSNSRNNDVTTGTGILETPGLSTSDDVTQVSTQIQQDIQDIQYEVIDGGREKRQNTEMSPDFVNIQRDKESDPYEKPSTYINMVDRPNVYQSLNNN</sequence>
<name>A0AAD9MUF3_9ANNE</name>
<reference evidence="3" key="1">
    <citation type="journal article" date="2023" name="Mol. Biol. Evol.">
        <title>Third-Generation Sequencing Reveals the Adaptive Role of the Epigenome in Three Deep-Sea Polychaetes.</title>
        <authorList>
            <person name="Perez M."/>
            <person name="Aroh O."/>
            <person name="Sun Y."/>
            <person name="Lan Y."/>
            <person name="Juniper S.K."/>
            <person name="Young C.R."/>
            <person name="Angers B."/>
            <person name="Qian P.Y."/>
        </authorList>
    </citation>
    <scope>NUCLEOTIDE SEQUENCE</scope>
    <source>
        <strain evidence="3">P08H-3</strain>
    </source>
</reference>
<protein>
    <submittedName>
        <fullName evidence="3">Uncharacterized protein</fullName>
    </submittedName>
</protein>
<dbReference type="Proteomes" id="UP001208570">
    <property type="component" value="Unassembled WGS sequence"/>
</dbReference>
<feature type="region of interest" description="Disordered" evidence="1">
    <location>
        <begin position="44"/>
        <end position="65"/>
    </location>
</feature>
<proteinExistence type="predicted"/>
<keyword evidence="4" id="KW-1185">Reference proteome</keyword>
<keyword evidence="2" id="KW-0812">Transmembrane</keyword>